<accession>A0ABX1NKK6</accession>
<keyword evidence="3" id="KW-1185">Reference proteome</keyword>
<name>A0ABX1NKK6_9RHOO</name>
<evidence type="ECO:0008006" key="4">
    <source>
        <dbReference type="Google" id="ProtNLM"/>
    </source>
</evidence>
<evidence type="ECO:0000313" key="3">
    <source>
        <dbReference type="Proteomes" id="UP000634522"/>
    </source>
</evidence>
<feature type="region of interest" description="Disordered" evidence="1">
    <location>
        <begin position="432"/>
        <end position="454"/>
    </location>
</feature>
<dbReference type="EMBL" id="WTVS01000056">
    <property type="protein sequence ID" value="NMF99873.1"/>
    <property type="molecule type" value="Genomic_DNA"/>
</dbReference>
<gene>
    <name evidence="2" type="ORF">GPA27_21080</name>
</gene>
<proteinExistence type="predicted"/>
<evidence type="ECO:0000256" key="1">
    <source>
        <dbReference type="SAM" id="MobiDB-lite"/>
    </source>
</evidence>
<sequence>MAAPVAQQKVASEDEASPAQSGSADAKVVGDEEFLPADEANIEPTIADLPVPSRSKGSPTPNSPPPSQKRWGVAPIRWGGIVSVGVRRNNSDTTSGSTSQVYEGRLRANSYVWRPYIALVSGDFALTSIRSQESGDVSSSNLIGTSVTGSGTLQLFPQSRFPFSASLTLSDSRSEGSFSDSNIKQQRLSLRQDYRPQTGRWTTAAGYDRSELTGDFGSDVVDRVFGNFSNSVDRHSVNLTGDFSRTLADEQSGKSYFFGANHGFAYSDELSLSTNASLTGQQFDLDTDSATTQSLQVFSYGNWSPAESKWRGSANLRYFQTSNTVGGENFTNRTIGGAASLNYQASRNLSFFGTAGLSADTDNNLTSNQSLGASYSGEPLRFGNYDYTWFTSASLSNATSGEGDSFRSVNGAVGHSLMRTWQTSAQTTLSGSLNQSVSSSRSTGIGSSSATTLSHGASLGMQANAGETLTGYLSASASDSRTTGDTTSSFQMLNVQLTGNWRINQNSELDSNLTWQWSRQESDNDQPVVLVDELGRPLFREDTSRSGNTSLGGGLGYSHRRLFGLRGLRYRLDFRANTNRDDSRRFGNPNAQRQQDRATLDLDQRLFYRIGRLDTELQYRIAEIEGRRNQLIFFRVSREFGSF</sequence>
<protein>
    <recommendedName>
        <fullName evidence="4">Outer membrane protein beta-barrel domain-containing protein</fullName>
    </recommendedName>
</protein>
<feature type="region of interest" description="Disordered" evidence="1">
    <location>
        <begin position="1"/>
        <end position="72"/>
    </location>
</feature>
<evidence type="ECO:0000313" key="2">
    <source>
        <dbReference type="EMBL" id="NMF99873.1"/>
    </source>
</evidence>
<comment type="caution">
    <text evidence="2">The sequence shown here is derived from an EMBL/GenBank/DDBJ whole genome shotgun (WGS) entry which is preliminary data.</text>
</comment>
<dbReference type="Proteomes" id="UP000634522">
    <property type="component" value="Unassembled WGS sequence"/>
</dbReference>
<reference evidence="2 3" key="1">
    <citation type="submission" date="2019-12" db="EMBL/GenBank/DDBJ databases">
        <title>Comparative genomics gives insights into the taxonomy of the Azoarcus-Aromatoleum group and reveals separate origins of nif in the plant-associated Azoarcus and non-plant-associated Aromatoleum sub-groups.</title>
        <authorList>
            <person name="Lafos M."/>
            <person name="Maluk M."/>
            <person name="Batista M."/>
            <person name="Junghare M."/>
            <person name="Carmona M."/>
            <person name="Faoro H."/>
            <person name="Cruz L.M."/>
            <person name="Battistoni F."/>
            <person name="De Souza E."/>
            <person name="Pedrosa F."/>
            <person name="Chen W.-M."/>
            <person name="Poole P.S."/>
            <person name="Dixon R.A."/>
            <person name="James E.K."/>
        </authorList>
    </citation>
    <scope>NUCLEOTIDE SEQUENCE [LARGE SCALE GENOMIC DNA]</scope>
    <source>
        <strain evidence="2 3">T</strain>
    </source>
</reference>
<organism evidence="2 3">
    <name type="scientific">Aromatoleum toluolicum</name>
    <dbReference type="NCBI Taxonomy" id="90060"/>
    <lineage>
        <taxon>Bacteria</taxon>
        <taxon>Pseudomonadati</taxon>
        <taxon>Pseudomonadota</taxon>
        <taxon>Betaproteobacteria</taxon>
        <taxon>Rhodocyclales</taxon>
        <taxon>Rhodocyclaceae</taxon>
        <taxon>Aromatoleum</taxon>
    </lineage>
</organism>